<keyword evidence="9" id="KW-1185">Reference proteome</keyword>
<evidence type="ECO:0000256" key="3">
    <source>
        <dbReference type="ARBA" id="ARBA00022695"/>
    </source>
</evidence>
<accession>A0A8I2YCG5</accession>
<dbReference type="InterPro" id="IPR006592">
    <property type="entry name" value="RNA_pol_N"/>
</dbReference>
<protein>
    <recommendedName>
        <fullName evidence="6">DNA-directed RNA polymerase subunit</fullName>
        <ecNumber evidence="6">2.7.7.6</ecNumber>
    </recommendedName>
</protein>
<comment type="caution">
    <text evidence="8">The sequence shown here is derived from an EMBL/GenBank/DDBJ whole genome shotgun (WGS) entry which is preliminary data.</text>
</comment>
<evidence type="ECO:0000256" key="2">
    <source>
        <dbReference type="ARBA" id="ARBA00022679"/>
    </source>
</evidence>
<dbReference type="SMART" id="SM00663">
    <property type="entry name" value="RPOLA_N"/>
    <property type="match status" value="1"/>
</dbReference>
<dbReference type="GO" id="GO:0003677">
    <property type="term" value="F:DNA binding"/>
    <property type="evidence" value="ECO:0007669"/>
    <property type="project" value="InterPro"/>
</dbReference>
<dbReference type="InterPro" id="IPR038120">
    <property type="entry name" value="Rpb1_funnel_sf"/>
</dbReference>
<organism evidence="8 9">
    <name type="scientific">Boletus reticuloceps</name>
    <dbReference type="NCBI Taxonomy" id="495285"/>
    <lineage>
        <taxon>Eukaryota</taxon>
        <taxon>Fungi</taxon>
        <taxon>Dikarya</taxon>
        <taxon>Basidiomycota</taxon>
        <taxon>Agaricomycotina</taxon>
        <taxon>Agaricomycetes</taxon>
        <taxon>Agaricomycetidae</taxon>
        <taxon>Boletales</taxon>
        <taxon>Boletineae</taxon>
        <taxon>Boletaceae</taxon>
        <taxon>Boletoideae</taxon>
        <taxon>Boletus</taxon>
    </lineage>
</organism>
<evidence type="ECO:0000256" key="5">
    <source>
        <dbReference type="ARBA" id="ARBA00048552"/>
    </source>
</evidence>
<dbReference type="PANTHER" id="PTHR19376">
    <property type="entry name" value="DNA-DIRECTED RNA POLYMERASE"/>
    <property type="match status" value="1"/>
</dbReference>
<dbReference type="InterPro" id="IPR045867">
    <property type="entry name" value="DNA-dir_RpoC_beta_prime"/>
</dbReference>
<evidence type="ECO:0000256" key="6">
    <source>
        <dbReference type="RuleBase" id="RU004279"/>
    </source>
</evidence>
<keyword evidence="3 6" id="KW-0548">Nucleotidyltransferase</keyword>
<comment type="catalytic activity">
    <reaction evidence="5 6">
        <text>RNA(n) + a ribonucleoside 5'-triphosphate = RNA(n+1) + diphosphate</text>
        <dbReference type="Rhea" id="RHEA:21248"/>
        <dbReference type="Rhea" id="RHEA-COMP:14527"/>
        <dbReference type="Rhea" id="RHEA-COMP:17342"/>
        <dbReference type="ChEBI" id="CHEBI:33019"/>
        <dbReference type="ChEBI" id="CHEBI:61557"/>
        <dbReference type="ChEBI" id="CHEBI:140395"/>
        <dbReference type="EC" id="2.7.7.6"/>
    </reaction>
</comment>
<dbReference type="InterPro" id="IPR007080">
    <property type="entry name" value="RNA_pol_Rpb1_1"/>
</dbReference>
<evidence type="ECO:0000313" key="9">
    <source>
        <dbReference type="Proteomes" id="UP000683000"/>
    </source>
</evidence>
<dbReference type="InterPro" id="IPR000722">
    <property type="entry name" value="RNA_pol_asu"/>
</dbReference>
<sequence length="359" mass="40671">MMRREDDLTYKLRDVIKASTNIRQCKREGAPTHVIMEFEQLLQGSFTLRLTSMDSDIAGIPQALQKSGHLVKAIHAPPERKGRPSPWKSWHSSEKGLNIAYLQELARNGPSTYPGADFDGDEMNMCIPKSEETRAELSQIAWVPRQRTTRYGYRTGHVVRYPQVYPARHVQNILLWLPDWDGNVPTPAIIKPKPRWTGKQILIMVIPRGINIHRAPDPKSWNPVFDDGMMVDNGEILFGIMDKKTVGATQGGLIHVVFREKGPEAMRSVFTGIQMVVNFWLFHNGFCIGIGDTIAGPKVMSYITQRIGEKKQQIVEIIDDAYHDQLKPMPGMTIRESFESKVRAAEDQDVWDVGQGVRA</sequence>
<dbReference type="Pfam" id="PF04983">
    <property type="entry name" value="RNA_pol_Rpb1_3"/>
    <property type="match status" value="1"/>
</dbReference>
<dbReference type="GO" id="GO:0006351">
    <property type="term" value="P:DNA-templated transcription"/>
    <property type="evidence" value="ECO:0007669"/>
    <property type="project" value="InterPro"/>
</dbReference>
<dbReference type="Gene3D" id="2.40.40.20">
    <property type="match status" value="1"/>
</dbReference>
<evidence type="ECO:0000256" key="1">
    <source>
        <dbReference type="ARBA" id="ARBA00022478"/>
    </source>
</evidence>
<dbReference type="SUPFAM" id="SSF64484">
    <property type="entry name" value="beta and beta-prime subunits of DNA dependent RNA-polymerase"/>
    <property type="match status" value="1"/>
</dbReference>
<dbReference type="EC" id="2.7.7.6" evidence="6"/>
<dbReference type="GO" id="GO:0003899">
    <property type="term" value="F:DNA-directed RNA polymerase activity"/>
    <property type="evidence" value="ECO:0007669"/>
    <property type="project" value="UniProtKB-EC"/>
</dbReference>
<dbReference type="InterPro" id="IPR042102">
    <property type="entry name" value="RNA_pol_Rpb1_3_sf"/>
</dbReference>
<evidence type="ECO:0000256" key="4">
    <source>
        <dbReference type="ARBA" id="ARBA00023163"/>
    </source>
</evidence>
<reference evidence="8" key="1">
    <citation type="submission" date="2021-03" db="EMBL/GenBank/DDBJ databases">
        <title>Evolutionary innovations through gain and loss of genes in the ectomycorrhizal Boletales.</title>
        <authorList>
            <person name="Wu G."/>
            <person name="Miyauchi S."/>
            <person name="Morin E."/>
            <person name="Yang Z.-L."/>
            <person name="Xu J."/>
            <person name="Martin F.M."/>
        </authorList>
    </citation>
    <scope>NUCLEOTIDE SEQUENCE</scope>
    <source>
        <strain evidence="8">BR01</strain>
    </source>
</reference>
<evidence type="ECO:0000259" key="7">
    <source>
        <dbReference type="SMART" id="SM00663"/>
    </source>
</evidence>
<feature type="domain" description="RNA polymerase N-terminal" evidence="7">
    <location>
        <begin position="1"/>
        <end position="171"/>
    </location>
</feature>
<dbReference type="InterPro" id="IPR007066">
    <property type="entry name" value="RNA_pol_Rpb1_3"/>
</dbReference>
<dbReference type="Pfam" id="PF04997">
    <property type="entry name" value="RNA_pol_Rpb1_1"/>
    <property type="match status" value="1"/>
</dbReference>
<dbReference type="GO" id="GO:0005665">
    <property type="term" value="C:RNA polymerase II, core complex"/>
    <property type="evidence" value="ECO:0007669"/>
    <property type="project" value="TreeGrafter"/>
</dbReference>
<dbReference type="FunFam" id="1.10.274.100:FF:000001">
    <property type="entry name" value="DNA-directed RNA polymerase subunit"/>
    <property type="match status" value="1"/>
</dbReference>
<dbReference type="Gene3D" id="1.10.274.100">
    <property type="entry name" value="RNA polymerase Rpb1, domain 3"/>
    <property type="match status" value="1"/>
</dbReference>
<keyword evidence="1 6" id="KW-0240">DNA-directed RNA polymerase</keyword>
<proteinExistence type="inferred from homology"/>
<comment type="similarity">
    <text evidence="6">Belongs to the RNA polymerase beta' chain family.</text>
</comment>
<dbReference type="OrthoDB" id="2684669at2759"/>
<dbReference type="Pfam" id="PF00623">
    <property type="entry name" value="RNA_pol_Rpb1_2"/>
    <property type="match status" value="1"/>
</dbReference>
<keyword evidence="4 6" id="KW-0804">Transcription</keyword>
<keyword evidence="2 6" id="KW-0808">Transferase</keyword>
<gene>
    <name evidence="8" type="ORF">JVT61DRAFT_14901</name>
</gene>
<dbReference type="EMBL" id="JAGFBS010000083">
    <property type="protein sequence ID" value="KAG6369418.1"/>
    <property type="molecule type" value="Genomic_DNA"/>
</dbReference>
<dbReference type="PANTHER" id="PTHR19376:SF37">
    <property type="entry name" value="DNA-DIRECTED RNA POLYMERASE II SUBUNIT RPB1"/>
    <property type="match status" value="1"/>
</dbReference>
<name>A0A8I2YCG5_9AGAM</name>
<dbReference type="Gene3D" id="1.10.132.30">
    <property type="match status" value="1"/>
</dbReference>
<evidence type="ECO:0000313" key="8">
    <source>
        <dbReference type="EMBL" id="KAG6369418.1"/>
    </source>
</evidence>
<comment type="function">
    <text evidence="6">DNA-dependent RNA polymerase catalyzes the transcription of DNA into RNA using the four ribonucleoside triphosphates as substrates.</text>
</comment>
<dbReference type="Proteomes" id="UP000683000">
    <property type="component" value="Unassembled WGS sequence"/>
</dbReference>
<dbReference type="AlphaFoldDB" id="A0A8I2YCG5"/>